<evidence type="ECO:0000313" key="3">
    <source>
        <dbReference type="Proteomes" id="UP001469553"/>
    </source>
</evidence>
<organism evidence="2 3">
    <name type="scientific">Ameca splendens</name>
    <dbReference type="NCBI Taxonomy" id="208324"/>
    <lineage>
        <taxon>Eukaryota</taxon>
        <taxon>Metazoa</taxon>
        <taxon>Chordata</taxon>
        <taxon>Craniata</taxon>
        <taxon>Vertebrata</taxon>
        <taxon>Euteleostomi</taxon>
        <taxon>Actinopterygii</taxon>
        <taxon>Neopterygii</taxon>
        <taxon>Teleostei</taxon>
        <taxon>Neoteleostei</taxon>
        <taxon>Acanthomorphata</taxon>
        <taxon>Ovalentaria</taxon>
        <taxon>Atherinomorphae</taxon>
        <taxon>Cyprinodontiformes</taxon>
        <taxon>Goodeidae</taxon>
        <taxon>Ameca</taxon>
    </lineage>
</organism>
<feature type="compositionally biased region" description="Low complexity" evidence="1">
    <location>
        <begin position="257"/>
        <end position="275"/>
    </location>
</feature>
<name>A0ABV0ZX34_9TELE</name>
<feature type="compositionally biased region" description="Polar residues" evidence="1">
    <location>
        <begin position="122"/>
        <end position="138"/>
    </location>
</feature>
<evidence type="ECO:0000313" key="2">
    <source>
        <dbReference type="EMBL" id="MEQ2310828.1"/>
    </source>
</evidence>
<proteinExistence type="predicted"/>
<protein>
    <submittedName>
        <fullName evidence="2">Uncharacterized protein</fullName>
    </submittedName>
</protein>
<comment type="caution">
    <text evidence="2">The sequence shown here is derived from an EMBL/GenBank/DDBJ whole genome shotgun (WGS) entry which is preliminary data.</text>
</comment>
<gene>
    <name evidence="2" type="ORF">AMECASPLE_013304</name>
</gene>
<evidence type="ECO:0000256" key="1">
    <source>
        <dbReference type="SAM" id="MobiDB-lite"/>
    </source>
</evidence>
<feature type="region of interest" description="Disordered" evidence="1">
    <location>
        <begin position="118"/>
        <end position="198"/>
    </location>
</feature>
<reference evidence="2 3" key="1">
    <citation type="submission" date="2021-06" db="EMBL/GenBank/DDBJ databases">
        <authorList>
            <person name="Palmer J.M."/>
        </authorList>
    </citation>
    <scope>NUCLEOTIDE SEQUENCE [LARGE SCALE GENOMIC DNA]</scope>
    <source>
        <strain evidence="2 3">AS_MEX2019</strain>
        <tissue evidence="2">Muscle</tissue>
    </source>
</reference>
<sequence length="293" mass="31584">PLWSYGSTLLCIPRIKTKQGKAAFTLSYSRVLRLDQSAEHGEEAAWSQMCPAWVQSGPERPQAELMRLRVMDFASYLKIFPEDLDFVHLVLEAEFLGRGWLDAPPSLSAGGPFAPLHEAVSATGSSEPQLATAGSSKPQPAAARSPEPQPAAARSPRHVPEEPVGGLPPLPSHVPEGPVGGLPPLPRHVLEEPVGGMPPLPRHVPEEPVGWLPPLPRLVPEEPMGELPPRPGPEHLLGFLWGVLMELMPDFRPPDTTPDSTTPDEASLDSTSADTTSDDRKPDTSDDPKPDTT</sequence>
<feature type="non-terminal residue" evidence="2">
    <location>
        <position position="293"/>
    </location>
</feature>
<accession>A0ABV0ZX34</accession>
<feature type="compositionally biased region" description="Basic and acidic residues" evidence="1">
    <location>
        <begin position="277"/>
        <end position="293"/>
    </location>
</feature>
<keyword evidence="3" id="KW-1185">Reference proteome</keyword>
<dbReference type="EMBL" id="JAHRIP010076100">
    <property type="protein sequence ID" value="MEQ2310828.1"/>
    <property type="molecule type" value="Genomic_DNA"/>
</dbReference>
<feature type="non-terminal residue" evidence="2">
    <location>
        <position position="1"/>
    </location>
</feature>
<dbReference type="Proteomes" id="UP001469553">
    <property type="component" value="Unassembled WGS sequence"/>
</dbReference>
<feature type="region of interest" description="Disordered" evidence="1">
    <location>
        <begin position="249"/>
        <end position="293"/>
    </location>
</feature>